<dbReference type="STRING" id="112498.A0A2D3VRG6"/>
<dbReference type="SUPFAM" id="SSF56112">
    <property type="entry name" value="Protein kinase-like (PK-like)"/>
    <property type="match status" value="1"/>
</dbReference>
<evidence type="ECO:0000259" key="1">
    <source>
        <dbReference type="PROSITE" id="PS50011"/>
    </source>
</evidence>
<proteinExistence type="predicted"/>
<evidence type="ECO:0000313" key="2">
    <source>
        <dbReference type="EMBL" id="CZT24958.1"/>
    </source>
</evidence>
<reference evidence="2 3" key="1">
    <citation type="submission" date="2016-03" db="EMBL/GenBank/DDBJ databases">
        <authorList>
            <person name="Ploux O."/>
        </authorList>
    </citation>
    <scope>NUCLEOTIDE SEQUENCE [LARGE SCALE GENOMIC DNA]</scope>
    <source>
        <strain evidence="2 3">URUG2</strain>
    </source>
</reference>
<accession>A0A2D3VRG6</accession>
<evidence type="ECO:0000313" key="3">
    <source>
        <dbReference type="Proteomes" id="UP000225277"/>
    </source>
</evidence>
<dbReference type="GO" id="GO:0004672">
    <property type="term" value="F:protein kinase activity"/>
    <property type="evidence" value="ECO:0007669"/>
    <property type="project" value="InterPro"/>
</dbReference>
<dbReference type="PROSITE" id="PS00108">
    <property type="entry name" value="PROTEIN_KINASE_ST"/>
    <property type="match status" value="1"/>
</dbReference>
<dbReference type="PANTHER" id="PTHR44305:SF24">
    <property type="entry name" value="TYROSINE-PROTEIN KINASE C03B1.5-RELATED"/>
    <property type="match status" value="1"/>
</dbReference>
<dbReference type="InterPro" id="IPR008271">
    <property type="entry name" value="Ser/Thr_kinase_AS"/>
</dbReference>
<dbReference type="InterPro" id="IPR011009">
    <property type="entry name" value="Kinase-like_dom_sf"/>
</dbReference>
<feature type="domain" description="Protein kinase" evidence="1">
    <location>
        <begin position="1"/>
        <end position="326"/>
    </location>
</feature>
<keyword evidence="3" id="KW-1185">Reference proteome</keyword>
<sequence>MWVRVDEDENIAERRVVKTVQVLRDVWLDATKWTGDVKDYQQRLPMDYHLQRKLCTAADGGEFFNRVRACVIDNEAWTYKLVLDYCDQGHVGSILRRYRDEDGDGNVPEPLAWSILEGLIKAVLVMQQGAIQSQEEDWKEVVHRDFKPDNVFLTRVPNSEYPRIQLSDFEHSIETTRDDPFNPKVWREDAAGHDAYWAPELRTPRHRAAIIRGYPEKGLSLPTIPRQDLTADKVCSTVNVWNIGTTMFTLMCGAEIRPVKFEGVDYPGMLWNREDMWWENWDRGALEYYSEELVQLVRNCLEDDPTMRPTPGELLLSVQAVSEDALCERRKGARGATADDVNNWDDDDGPMDYIRAADRYKIGLSFDTLATGEDLSSDWSVNASDEGS</sequence>
<dbReference type="AlphaFoldDB" id="A0A2D3VRG6"/>
<dbReference type="Gene3D" id="1.10.510.10">
    <property type="entry name" value="Transferase(Phosphotransferase) domain 1"/>
    <property type="match status" value="1"/>
</dbReference>
<dbReference type="InterPro" id="IPR000719">
    <property type="entry name" value="Prot_kinase_dom"/>
</dbReference>
<dbReference type="Proteomes" id="UP000225277">
    <property type="component" value="Unassembled WGS sequence"/>
</dbReference>
<organism evidence="2 3">
    <name type="scientific">Ramularia collo-cygni</name>
    <dbReference type="NCBI Taxonomy" id="112498"/>
    <lineage>
        <taxon>Eukaryota</taxon>
        <taxon>Fungi</taxon>
        <taxon>Dikarya</taxon>
        <taxon>Ascomycota</taxon>
        <taxon>Pezizomycotina</taxon>
        <taxon>Dothideomycetes</taxon>
        <taxon>Dothideomycetidae</taxon>
        <taxon>Mycosphaerellales</taxon>
        <taxon>Mycosphaerellaceae</taxon>
        <taxon>Ramularia</taxon>
    </lineage>
</organism>
<dbReference type="PANTHER" id="PTHR44305">
    <property type="entry name" value="SI:DKEY-192D15.2-RELATED"/>
    <property type="match status" value="1"/>
</dbReference>
<dbReference type="GeneID" id="35605726"/>
<dbReference type="EMBL" id="FJUY01000024">
    <property type="protein sequence ID" value="CZT24958.1"/>
    <property type="molecule type" value="Genomic_DNA"/>
</dbReference>
<dbReference type="GO" id="GO:0005524">
    <property type="term" value="F:ATP binding"/>
    <property type="evidence" value="ECO:0007669"/>
    <property type="project" value="InterPro"/>
</dbReference>
<gene>
    <name evidence="2" type="ORF">RCC_10687</name>
</gene>
<dbReference type="OrthoDB" id="3650759at2759"/>
<dbReference type="SMART" id="SM00220">
    <property type="entry name" value="S_TKc"/>
    <property type="match status" value="1"/>
</dbReference>
<dbReference type="RefSeq" id="XP_023631681.1">
    <property type="nucleotide sequence ID" value="XM_023775913.1"/>
</dbReference>
<name>A0A2D3VRG6_9PEZI</name>
<protein>
    <recommendedName>
        <fullName evidence="1">Protein kinase domain-containing protein</fullName>
    </recommendedName>
</protein>
<dbReference type="InterPro" id="IPR053083">
    <property type="entry name" value="TF_kinase-domain_protein"/>
</dbReference>
<dbReference type="PROSITE" id="PS50011">
    <property type="entry name" value="PROTEIN_KINASE_DOM"/>
    <property type="match status" value="1"/>
</dbReference>